<dbReference type="Pfam" id="PF13966">
    <property type="entry name" value="zf-RVT"/>
    <property type="match status" value="1"/>
</dbReference>
<proteinExistence type="predicted"/>
<dbReference type="EMBL" id="JANJYJ010000008">
    <property type="protein sequence ID" value="KAK3193118.1"/>
    <property type="molecule type" value="Genomic_DNA"/>
</dbReference>
<feature type="domain" description="Reverse transcriptase zinc-binding" evidence="1">
    <location>
        <begin position="11"/>
        <end position="72"/>
    </location>
</feature>
<dbReference type="Proteomes" id="UP001281410">
    <property type="component" value="Unassembled WGS sequence"/>
</dbReference>
<dbReference type="InterPro" id="IPR036397">
    <property type="entry name" value="RNaseH_sf"/>
</dbReference>
<evidence type="ECO:0000259" key="1">
    <source>
        <dbReference type="Pfam" id="PF13966"/>
    </source>
</evidence>
<comment type="caution">
    <text evidence="2">The sequence shown here is derived from an EMBL/GenBank/DDBJ whole genome shotgun (WGS) entry which is preliminary data.</text>
</comment>
<accession>A0AAD9ZVB4</accession>
<organism evidence="2 3">
    <name type="scientific">Dipteronia sinensis</name>
    <dbReference type="NCBI Taxonomy" id="43782"/>
    <lineage>
        <taxon>Eukaryota</taxon>
        <taxon>Viridiplantae</taxon>
        <taxon>Streptophyta</taxon>
        <taxon>Embryophyta</taxon>
        <taxon>Tracheophyta</taxon>
        <taxon>Spermatophyta</taxon>
        <taxon>Magnoliopsida</taxon>
        <taxon>eudicotyledons</taxon>
        <taxon>Gunneridae</taxon>
        <taxon>Pentapetalae</taxon>
        <taxon>rosids</taxon>
        <taxon>malvids</taxon>
        <taxon>Sapindales</taxon>
        <taxon>Sapindaceae</taxon>
        <taxon>Hippocastanoideae</taxon>
        <taxon>Acereae</taxon>
        <taxon>Dipteronia</taxon>
    </lineage>
</organism>
<dbReference type="InterPro" id="IPR053151">
    <property type="entry name" value="RNase_H-like"/>
</dbReference>
<dbReference type="CDD" id="cd06222">
    <property type="entry name" value="RNase_H_like"/>
    <property type="match status" value="1"/>
</dbReference>
<evidence type="ECO:0000313" key="3">
    <source>
        <dbReference type="Proteomes" id="UP001281410"/>
    </source>
</evidence>
<evidence type="ECO:0000313" key="2">
    <source>
        <dbReference type="EMBL" id="KAK3193118.1"/>
    </source>
</evidence>
<dbReference type="InterPro" id="IPR026960">
    <property type="entry name" value="RVT-Znf"/>
</dbReference>
<dbReference type="GO" id="GO:0003676">
    <property type="term" value="F:nucleic acid binding"/>
    <property type="evidence" value="ECO:0007669"/>
    <property type="project" value="InterPro"/>
</dbReference>
<dbReference type="SUPFAM" id="SSF53098">
    <property type="entry name" value="Ribonuclease H-like"/>
    <property type="match status" value="1"/>
</dbReference>
<dbReference type="PANTHER" id="PTHR47723:SF22">
    <property type="entry name" value="RNASE H TYPE-1 DOMAIN-CONTAINING PROTEIN"/>
    <property type="match status" value="1"/>
</dbReference>
<gene>
    <name evidence="2" type="ORF">Dsin_024428</name>
</gene>
<dbReference type="Gene3D" id="3.30.420.10">
    <property type="entry name" value="Ribonuclease H-like superfamily/Ribonuclease H"/>
    <property type="match status" value="1"/>
</dbReference>
<dbReference type="AlphaFoldDB" id="A0AAD9ZVB4"/>
<keyword evidence="3" id="KW-1185">Reference proteome</keyword>
<dbReference type="PANTHER" id="PTHR47723">
    <property type="entry name" value="OS05G0353850 PROTEIN"/>
    <property type="match status" value="1"/>
</dbReference>
<name>A0AAD9ZVB4_9ROSI</name>
<dbReference type="InterPro" id="IPR012337">
    <property type="entry name" value="RNaseH-like_sf"/>
</dbReference>
<protein>
    <recommendedName>
        <fullName evidence="1">Reverse transcriptase zinc-binding domain-containing protein</fullName>
    </recommendedName>
</protein>
<reference evidence="2" key="1">
    <citation type="journal article" date="2023" name="Plant J.">
        <title>Genome sequences and population genomics provide insights into the demographic history, inbreeding, and mutation load of two 'living fossil' tree species of Dipteronia.</title>
        <authorList>
            <person name="Feng Y."/>
            <person name="Comes H.P."/>
            <person name="Chen J."/>
            <person name="Zhu S."/>
            <person name="Lu R."/>
            <person name="Zhang X."/>
            <person name="Li P."/>
            <person name="Qiu J."/>
            <person name="Olsen K.M."/>
            <person name="Qiu Y."/>
        </authorList>
    </citation>
    <scope>NUCLEOTIDE SEQUENCE</scope>
    <source>
        <strain evidence="2">NBL</strain>
    </source>
</reference>
<sequence>MGIQAHLARFNFFPQKIEIFVWQLIQGRVLFRNVLNNFGVTTGTNLACPLCLEEVETIDHLFLMCIWSYNLWFSYMSWWEVSCCPSASILDWWKGWRGLSPKKMYDRAWCSLLFAVVWTTWESSNCKVFNNRDASLSQAVDTVKFKVVWWFKTYGGGSVDSITNMTSNIKDCCVEARGSKVPSSQDWRPPPFGSLFFNLDGLSRGSPGQAGVGGVLRDHIGRILCLFSANVGFQNAITAKILAIAKVIDLCITNPDVCDKDITTDRKLSIHTCKIHNHLLYYYTTNKRLFKN</sequence>
<dbReference type="InterPro" id="IPR044730">
    <property type="entry name" value="RNase_H-like_dom_plant"/>
</dbReference>